<name>A0A7J3M1J4_ARCFL</name>
<accession>A0A7J3M1J4</accession>
<evidence type="ECO:0000313" key="2">
    <source>
        <dbReference type="EMBL" id="HGT82827.1"/>
    </source>
</evidence>
<dbReference type="CDD" id="cd06578">
    <property type="entry name" value="HemD"/>
    <property type="match status" value="1"/>
</dbReference>
<organism evidence="2">
    <name type="scientific">Archaeoglobus fulgidus</name>
    <dbReference type="NCBI Taxonomy" id="2234"/>
    <lineage>
        <taxon>Archaea</taxon>
        <taxon>Methanobacteriati</taxon>
        <taxon>Methanobacteriota</taxon>
        <taxon>Archaeoglobi</taxon>
        <taxon>Archaeoglobales</taxon>
        <taxon>Archaeoglobaceae</taxon>
        <taxon>Archaeoglobus</taxon>
    </lineage>
</organism>
<dbReference type="PANTHER" id="PTHR40082">
    <property type="entry name" value="BLR5956 PROTEIN"/>
    <property type="match status" value="1"/>
</dbReference>
<comment type="caution">
    <text evidence="2">The sequence shown here is derived from an EMBL/GenBank/DDBJ whole genome shotgun (WGS) entry which is preliminary data.</text>
</comment>
<dbReference type="PANTHER" id="PTHR40082:SF1">
    <property type="entry name" value="BLR5956 PROTEIN"/>
    <property type="match status" value="1"/>
</dbReference>
<proteinExistence type="predicted"/>
<dbReference type="AlphaFoldDB" id="A0A7J3M1J4"/>
<dbReference type="InterPro" id="IPR036108">
    <property type="entry name" value="4pyrrol_syn_uPrphyn_synt_sf"/>
</dbReference>
<dbReference type="EMBL" id="DSYZ01000082">
    <property type="protein sequence ID" value="HGT82827.1"/>
    <property type="molecule type" value="Genomic_DNA"/>
</dbReference>
<reference evidence="2" key="1">
    <citation type="journal article" date="2020" name="mSystems">
        <title>Genome- and Community-Level Interaction Insights into Carbon Utilization and Element Cycling Functions of Hydrothermarchaeota in Hydrothermal Sediment.</title>
        <authorList>
            <person name="Zhou Z."/>
            <person name="Liu Y."/>
            <person name="Xu W."/>
            <person name="Pan J."/>
            <person name="Luo Z.H."/>
            <person name="Li M."/>
        </authorList>
    </citation>
    <scope>NUCLEOTIDE SEQUENCE [LARGE SCALE GENOMIC DNA]</scope>
    <source>
        <strain evidence="2">SpSt-587</strain>
    </source>
</reference>
<dbReference type="Pfam" id="PF02602">
    <property type="entry name" value="HEM4"/>
    <property type="match status" value="1"/>
</dbReference>
<gene>
    <name evidence="2" type="ORF">ENT52_03775</name>
</gene>
<dbReference type="Gene3D" id="3.40.50.10090">
    <property type="match status" value="2"/>
</dbReference>
<feature type="domain" description="Tetrapyrrole biosynthesis uroporphyrinogen III synthase" evidence="1">
    <location>
        <begin position="14"/>
        <end position="220"/>
    </location>
</feature>
<dbReference type="SUPFAM" id="SSF69618">
    <property type="entry name" value="HemD-like"/>
    <property type="match status" value="1"/>
</dbReference>
<dbReference type="GO" id="GO:0004852">
    <property type="term" value="F:uroporphyrinogen-III synthase activity"/>
    <property type="evidence" value="ECO:0007669"/>
    <property type="project" value="InterPro"/>
</dbReference>
<protein>
    <submittedName>
        <fullName evidence="2">Uroporphyrinogen-III synthase</fullName>
    </submittedName>
</protein>
<evidence type="ECO:0000259" key="1">
    <source>
        <dbReference type="Pfam" id="PF02602"/>
    </source>
</evidence>
<sequence length="227" mass="25890">MRVLILRPAELLEETIEIFRKAGIDAYGCPFVSLQYEEFSVPKHDFAIVTSQNSAREIVKRGIRLEKVIAIGKKTAEILKSAGYDVLLPKRYESSAIVEEFKDLLKGKKVVAIRSDKGSDALRKISEFADYSEVFAYRIVKLNDLEQRREIEKLKSGFYDAVVFSSRMIAESFLENCDEECLERLRKILLIAIGNPTAEFLRSKGFNSLIPEEFTFDGVLKLLKSLH</sequence>
<dbReference type="InterPro" id="IPR003754">
    <property type="entry name" value="4pyrrol_synth_uPrphyn_synth"/>
</dbReference>
<dbReference type="InterPro" id="IPR039793">
    <property type="entry name" value="UROS/Hem4"/>
</dbReference>
<dbReference type="GO" id="GO:0006780">
    <property type="term" value="P:uroporphyrinogen III biosynthetic process"/>
    <property type="evidence" value="ECO:0007669"/>
    <property type="project" value="InterPro"/>
</dbReference>